<keyword evidence="6" id="KW-1185">Reference proteome</keyword>
<name>A0ABR7V9M9_9FLAO</name>
<comment type="caution">
    <text evidence="5">The sequence shown here is derived from an EMBL/GenBank/DDBJ whole genome shotgun (WGS) entry which is preliminary data.</text>
</comment>
<dbReference type="Proteomes" id="UP000598350">
    <property type="component" value="Unassembled WGS sequence"/>
</dbReference>
<dbReference type="Pfam" id="PF00884">
    <property type="entry name" value="Sulfatase"/>
    <property type="match status" value="1"/>
</dbReference>
<evidence type="ECO:0000256" key="1">
    <source>
        <dbReference type="ARBA" id="ARBA00008779"/>
    </source>
</evidence>
<dbReference type="RefSeq" id="WP_188313500.1">
    <property type="nucleotide sequence ID" value="NZ_JABTCG010000002.1"/>
</dbReference>
<evidence type="ECO:0000256" key="2">
    <source>
        <dbReference type="ARBA" id="ARBA00022801"/>
    </source>
</evidence>
<dbReference type="PANTHER" id="PTHR42693">
    <property type="entry name" value="ARYLSULFATASE FAMILY MEMBER"/>
    <property type="match status" value="1"/>
</dbReference>
<dbReference type="EMBL" id="JABTCG010000002">
    <property type="protein sequence ID" value="MBD0850370.1"/>
    <property type="molecule type" value="Genomic_DNA"/>
</dbReference>
<feature type="transmembrane region" description="Helical" evidence="3">
    <location>
        <begin position="12"/>
        <end position="31"/>
    </location>
</feature>
<keyword evidence="3" id="KW-0472">Membrane</keyword>
<keyword evidence="2" id="KW-0378">Hydrolase</keyword>
<protein>
    <submittedName>
        <fullName evidence="5">Sulfatase</fullName>
    </submittedName>
</protein>
<proteinExistence type="inferred from homology"/>
<dbReference type="InterPro" id="IPR050738">
    <property type="entry name" value="Sulfatase"/>
</dbReference>
<evidence type="ECO:0000256" key="3">
    <source>
        <dbReference type="SAM" id="Phobius"/>
    </source>
</evidence>
<dbReference type="InterPro" id="IPR000917">
    <property type="entry name" value="Sulfatase_N"/>
</dbReference>
<evidence type="ECO:0000313" key="5">
    <source>
        <dbReference type="EMBL" id="MBD0850370.1"/>
    </source>
</evidence>
<dbReference type="InterPro" id="IPR017850">
    <property type="entry name" value="Alkaline_phosphatase_core_sf"/>
</dbReference>
<comment type="similarity">
    <text evidence="1">Belongs to the sulfatase family.</text>
</comment>
<keyword evidence="3" id="KW-0812">Transmembrane</keyword>
<gene>
    <name evidence="5" type="ORF">HPE63_06785</name>
</gene>
<dbReference type="Gene3D" id="3.40.720.10">
    <property type="entry name" value="Alkaline Phosphatase, subunit A"/>
    <property type="match status" value="1"/>
</dbReference>
<evidence type="ECO:0000313" key="6">
    <source>
        <dbReference type="Proteomes" id="UP000598350"/>
    </source>
</evidence>
<evidence type="ECO:0000259" key="4">
    <source>
        <dbReference type="Pfam" id="PF00884"/>
    </source>
</evidence>
<keyword evidence="3" id="KW-1133">Transmembrane helix</keyword>
<dbReference type="SUPFAM" id="SSF53649">
    <property type="entry name" value="Alkaline phosphatase-like"/>
    <property type="match status" value="1"/>
</dbReference>
<feature type="domain" description="Sulfatase N-terminal" evidence="4">
    <location>
        <begin position="55"/>
        <end position="357"/>
    </location>
</feature>
<organism evidence="5 6">
    <name type="scientific">Maribacter arenosus</name>
    <dbReference type="NCBI Taxonomy" id="1854708"/>
    <lineage>
        <taxon>Bacteria</taxon>
        <taxon>Pseudomonadati</taxon>
        <taxon>Bacteroidota</taxon>
        <taxon>Flavobacteriia</taxon>
        <taxon>Flavobacteriales</taxon>
        <taxon>Flavobacteriaceae</taxon>
        <taxon>Maribacter</taxon>
    </lineage>
</organism>
<dbReference type="CDD" id="cd16027">
    <property type="entry name" value="SGSH"/>
    <property type="match status" value="1"/>
</dbReference>
<dbReference type="PANTHER" id="PTHR42693:SF53">
    <property type="entry name" value="ENDO-4-O-SULFATASE"/>
    <property type="match status" value="1"/>
</dbReference>
<accession>A0ABR7V9M9</accession>
<sequence length="582" mass="66298">MTKKRKILKWVLWVFIAIIGLVGIGIIYMYASSFSLGTWDYDSKQVVSNDLPERPNILFLVAEDMSDRVGAFGDPLAQTPNIDRLAAKGVRFPNTFTTAGVCSPSRAGLILGMNQISTGTQHMRTSNRPNGGYQSVPPAEVKAFPELLRAAGYYTFNTAKEDYQFSGAMPGSGPFTIWDAFNDSQLWRNRRNDQPFFGMMNFMETHETGLFTPLGNKPNSLTHFAMQLIRPAMVMATNGEEVDPSDVKLPPYYPDTPVVRADIARFYSNINAMDKVVGDVLDRLEKDGLASSTIVIWTTDHGDCLPRAKRDLYDSGIKVPMVIYWPEAYRPKNMKPGTVDNRLVSFVDLAPTFLGIAKASKPDYLQGFDIENDTMPRSYVYAARDRIDEIDDRQRAVRDHRFKYIRSWYPEQAEGFHLAFRDNLEIMREMWRLKAEGKLNADQLKWFEAPGEERLYDIQNDPFELHDLSNDTVYSSDLKHMRNALDEWLQNIGDWSDVPEDEMVKRFQPQGHQEETPIPKISVRNGKIMITSEEIGASIGYQINNGPWLLYTAPFTTEEKGKITAKAVRYGWEESEEVSFDL</sequence>
<reference evidence="5 6" key="1">
    <citation type="submission" date="2020-05" db="EMBL/GenBank/DDBJ databases">
        <title>The draft genome sequence of Maribacter arenosus CAU 1321.</title>
        <authorList>
            <person name="Mu L."/>
        </authorList>
    </citation>
    <scope>NUCLEOTIDE SEQUENCE [LARGE SCALE GENOMIC DNA]</scope>
    <source>
        <strain evidence="5 6">CAU 1321</strain>
    </source>
</reference>